<comment type="caution">
    <text evidence="9">Lacks conserved residue(s) required for the propagation of feature annotation.</text>
</comment>
<keyword evidence="5 10" id="KW-1133">Transmembrane helix</keyword>
<dbReference type="InterPro" id="IPR017981">
    <property type="entry name" value="GPCR_2-like_7TM"/>
</dbReference>
<evidence type="ECO:0000256" key="6">
    <source>
        <dbReference type="ARBA" id="ARBA00023136"/>
    </source>
</evidence>
<keyword evidence="6 10" id="KW-0472">Membrane</keyword>
<feature type="transmembrane region" description="Helical" evidence="10">
    <location>
        <begin position="347"/>
        <end position="371"/>
    </location>
</feature>
<dbReference type="WBParaSite" id="jg8112">
    <property type="protein sequence ID" value="jg8112"/>
    <property type="gene ID" value="jg8112"/>
</dbReference>
<evidence type="ECO:0000256" key="5">
    <source>
        <dbReference type="ARBA" id="ARBA00022989"/>
    </source>
</evidence>
<feature type="domain" description="FZ" evidence="11">
    <location>
        <begin position="1"/>
        <end position="113"/>
    </location>
</feature>
<evidence type="ECO:0000313" key="14">
    <source>
        <dbReference type="WBParaSite" id="jg8112"/>
    </source>
</evidence>
<dbReference type="InterPro" id="IPR015526">
    <property type="entry name" value="Frizzled/SFRP"/>
</dbReference>
<organism evidence="13 14">
    <name type="scientific">Ditylenchus dipsaci</name>
    <dbReference type="NCBI Taxonomy" id="166011"/>
    <lineage>
        <taxon>Eukaryota</taxon>
        <taxon>Metazoa</taxon>
        <taxon>Ecdysozoa</taxon>
        <taxon>Nematoda</taxon>
        <taxon>Chromadorea</taxon>
        <taxon>Rhabditida</taxon>
        <taxon>Tylenchina</taxon>
        <taxon>Tylenchomorpha</taxon>
        <taxon>Sphaerularioidea</taxon>
        <taxon>Anguinidae</taxon>
        <taxon>Anguininae</taxon>
        <taxon>Ditylenchus</taxon>
    </lineage>
</organism>
<keyword evidence="4 10" id="KW-0812">Transmembrane</keyword>
<dbReference type="SMART" id="SM00063">
    <property type="entry name" value="FRI"/>
    <property type="match status" value="1"/>
</dbReference>
<feature type="disulfide bond" evidence="9">
    <location>
        <begin position="77"/>
        <end position="101"/>
    </location>
</feature>
<name>A0A915EPI9_9BILA</name>
<feature type="transmembrane region" description="Helical" evidence="10">
    <location>
        <begin position="453"/>
        <end position="472"/>
    </location>
</feature>
<evidence type="ECO:0000256" key="3">
    <source>
        <dbReference type="ARBA" id="ARBA00022473"/>
    </source>
</evidence>
<dbReference type="GO" id="GO:0035567">
    <property type="term" value="P:non-canonical Wnt signaling pathway"/>
    <property type="evidence" value="ECO:0007669"/>
    <property type="project" value="TreeGrafter"/>
</dbReference>
<evidence type="ECO:0000256" key="10">
    <source>
        <dbReference type="SAM" id="Phobius"/>
    </source>
</evidence>
<evidence type="ECO:0000259" key="12">
    <source>
        <dbReference type="PROSITE" id="PS50261"/>
    </source>
</evidence>
<sequence length="574" mass="64383">MPADRHSYVPKHPLQQDHFPNPYIESDEQSLQAQTEHFKPLIKTKCNPHVQFFICSAFAPMCPDAMPQAVTSCRSVCEEVKRDCIQILQEFDIQWPALLNCSRSQKHPVCVCSLQTVLNKHIFLPSVSMHQPTVIESQRVPSCPQDLVNLDPTDAQGKCAFRCDKTTMFTRDKKEQAKLWILMWTMLNIVVTLFTVCSFLIDRQRFRFPERSIFYISLCYLCYSLPYLTRAVMDLDQTACSQLPTGQKFLVHSGQHNNYVCVLSFLFNYYFSMAGALWWLMLTFTWYLSAARKWVQEEIEKRSSQLHLFAWGIPALLAISVLITHKVDASELTGICSVGNSDPYTLLGFVVVPRACLMLLGLSFIVAGFSSMCRERECFRQRGTDTSKLEKFMFKMGSFSTLYVIPAIVMVVCDCYHVLVLLQWHPATIGCKQAGGAYSGKCTRPASPQAEVYVLNISMSLTVGLATGLWIFSPKTLQAWSRFVCCCCWGSSSQKGGKYSGSTVNQQLQSRQPLLLPHTNGLPAPPAPHSNTTYMPLAVMMGSNGGNGAARHSLLQLPGAPANSTTSWKTSNLI</sequence>
<evidence type="ECO:0000313" key="13">
    <source>
        <dbReference type="Proteomes" id="UP000887574"/>
    </source>
</evidence>
<accession>A0A915EPI9</accession>
<dbReference type="PRINTS" id="PR00489">
    <property type="entry name" value="FRIZZLED"/>
</dbReference>
<evidence type="ECO:0000256" key="9">
    <source>
        <dbReference type="PROSITE-ProRule" id="PRU00090"/>
    </source>
</evidence>
<evidence type="ECO:0000259" key="11">
    <source>
        <dbReference type="PROSITE" id="PS50038"/>
    </source>
</evidence>
<feature type="domain" description="G-protein coupled receptors family 2 profile 2" evidence="12">
    <location>
        <begin position="177"/>
        <end position="479"/>
    </location>
</feature>
<comment type="subcellular location">
    <subcellularLocation>
        <location evidence="1">Membrane</location>
        <topology evidence="1">Multi-pass membrane protein</topology>
    </subcellularLocation>
</comment>
<dbReference type="PROSITE" id="PS50038">
    <property type="entry name" value="FZ"/>
    <property type="match status" value="1"/>
</dbReference>
<evidence type="ECO:0000256" key="4">
    <source>
        <dbReference type="ARBA" id="ARBA00022692"/>
    </source>
</evidence>
<dbReference type="AlphaFoldDB" id="A0A915EPI9"/>
<dbReference type="PROSITE" id="PS50261">
    <property type="entry name" value="G_PROTEIN_RECEP_F2_4"/>
    <property type="match status" value="1"/>
</dbReference>
<dbReference type="Pfam" id="PF01534">
    <property type="entry name" value="Frizzled"/>
    <property type="match status" value="1"/>
</dbReference>
<dbReference type="GO" id="GO:0017147">
    <property type="term" value="F:Wnt-protein binding"/>
    <property type="evidence" value="ECO:0007669"/>
    <property type="project" value="TreeGrafter"/>
</dbReference>
<evidence type="ECO:0000256" key="8">
    <source>
        <dbReference type="ARBA" id="ARBA00023170"/>
    </source>
</evidence>
<dbReference type="InterPro" id="IPR000539">
    <property type="entry name" value="Frizzled/Smoothened_7TM"/>
</dbReference>
<protein>
    <submittedName>
        <fullName evidence="14">Frizzled-4</fullName>
    </submittedName>
</protein>
<keyword evidence="8" id="KW-0675">Receptor</keyword>
<feature type="transmembrane region" description="Helical" evidence="10">
    <location>
        <begin position="269"/>
        <end position="288"/>
    </location>
</feature>
<dbReference type="SMART" id="SM01330">
    <property type="entry name" value="Frizzled"/>
    <property type="match status" value="1"/>
</dbReference>
<dbReference type="Pfam" id="PF01392">
    <property type="entry name" value="Fz"/>
    <property type="match status" value="1"/>
</dbReference>
<dbReference type="Gene3D" id="1.10.2000.10">
    <property type="entry name" value="Frizzled cysteine-rich domain"/>
    <property type="match status" value="1"/>
</dbReference>
<feature type="transmembrane region" description="Helical" evidence="10">
    <location>
        <begin position="392"/>
        <end position="419"/>
    </location>
</feature>
<keyword evidence="13" id="KW-1185">Reference proteome</keyword>
<evidence type="ECO:0000256" key="7">
    <source>
        <dbReference type="ARBA" id="ARBA00023157"/>
    </source>
</evidence>
<keyword evidence="3" id="KW-0217">Developmental protein</keyword>
<dbReference type="GO" id="GO:0060070">
    <property type="term" value="P:canonical Wnt signaling pathway"/>
    <property type="evidence" value="ECO:0007669"/>
    <property type="project" value="TreeGrafter"/>
</dbReference>
<dbReference type="Gene3D" id="1.20.1070.10">
    <property type="entry name" value="Rhodopsin 7-helix transmembrane proteins"/>
    <property type="match status" value="1"/>
</dbReference>
<comment type="similarity">
    <text evidence="2">Belongs to the G-protein coupled receptor Fz/Smo family.</text>
</comment>
<dbReference type="GO" id="GO:0004888">
    <property type="term" value="F:transmembrane signaling receptor activity"/>
    <property type="evidence" value="ECO:0007669"/>
    <property type="project" value="InterPro"/>
</dbReference>
<dbReference type="InterPro" id="IPR020067">
    <property type="entry name" value="Frizzled_dom"/>
</dbReference>
<evidence type="ECO:0000256" key="1">
    <source>
        <dbReference type="ARBA" id="ARBA00004141"/>
    </source>
</evidence>
<dbReference type="SUPFAM" id="SSF63501">
    <property type="entry name" value="Frizzled cysteine-rich domain"/>
    <property type="match status" value="1"/>
</dbReference>
<reference evidence="14" key="1">
    <citation type="submission" date="2022-11" db="UniProtKB">
        <authorList>
            <consortium name="WormBaseParasite"/>
        </authorList>
    </citation>
    <scope>IDENTIFICATION</scope>
</reference>
<evidence type="ECO:0000256" key="2">
    <source>
        <dbReference type="ARBA" id="ARBA00008077"/>
    </source>
</evidence>
<feature type="disulfide bond" evidence="9">
    <location>
        <begin position="46"/>
        <end position="84"/>
    </location>
</feature>
<proteinExistence type="inferred from homology"/>
<dbReference type="GO" id="GO:0016020">
    <property type="term" value="C:membrane"/>
    <property type="evidence" value="ECO:0007669"/>
    <property type="project" value="UniProtKB-SubCell"/>
</dbReference>
<dbReference type="GO" id="GO:0005615">
    <property type="term" value="C:extracellular space"/>
    <property type="evidence" value="ECO:0007669"/>
    <property type="project" value="TreeGrafter"/>
</dbReference>
<dbReference type="PANTHER" id="PTHR11309:SF99">
    <property type="entry name" value="FRIZZLED-4"/>
    <property type="match status" value="1"/>
</dbReference>
<feature type="transmembrane region" description="Helical" evidence="10">
    <location>
        <begin position="179"/>
        <end position="201"/>
    </location>
</feature>
<dbReference type="PANTHER" id="PTHR11309">
    <property type="entry name" value="FRIZZLED"/>
    <property type="match status" value="1"/>
</dbReference>
<feature type="transmembrane region" description="Helical" evidence="10">
    <location>
        <begin position="213"/>
        <end position="229"/>
    </location>
</feature>
<dbReference type="InterPro" id="IPR036790">
    <property type="entry name" value="Frizzled_dom_sf"/>
</dbReference>
<keyword evidence="7 9" id="KW-1015">Disulfide bond</keyword>
<dbReference type="Proteomes" id="UP000887574">
    <property type="component" value="Unplaced"/>
</dbReference>
<feature type="transmembrane region" description="Helical" evidence="10">
    <location>
        <begin position="308"/>
        <end position="327"/>
    </location>
</feature>